<dbReference type="GO" id="GO:0005886">
    <property type="term" value="C:plasma membrane"/>
    <property type="evidence" value="ECO:0007669"/>
    <property type="project" value="UniProtKB-SubCell"/>
</dbReference>
<keyword evidence="8" id="KW-0675">Receptor</keyword>
<comment type="subcellular location">
    <subcellularLocation>
        <location evidence="1">Cell membrane</location>
        <topology evidence="1">Multi-pass membrane protein</topology>
    </subcellularLocation>
</comment>
<feature type="transmembrane region" description="Helical" evidence="11">
    <location>
        <begin position="369"/>
        <end position="393"/>
    </location>
</feature>
<feature type="region of interest" description="Disordered" evidence="10">
    <location>
        <begin position="206"/>
        <end position="231"/>
    </location>
</feature>
<dbReference type="AlphaFoldDB" id="A0A183H0D1"/>
<evidence type="ECO:0000256" key="5">
    <source>
        <dbReference type="ARBA" id="ARBA00023040"/>
    </source>
</evidence>
<evidence type="ECO:0000256" key="3">
    <source>
        <dbReference type="ARBA" id="ARBA00022692"/>
    </source>
</evidence>
<dbReference type="SUPFAM" id="SSF81321">
    <property type="entry name" value="Family A G protein-coupled receptor-like"/>
    <property type="match status" value="1"/>
</dbReference>
<evidence type="ECO:0000256" key="9">
    <source>
        <dbReference type="ARBA" id="ARBA00023224"/>
    </source>
</evidence>
<evidence type="ECO:0000259" key="12">
    <source>
        <dbReference type="PROSITE" id="PS50262"/>
    </source>
</evidence>
<dbReference type="STRING" id="387005.A0A183H0D1"/>
<reference evidence="13 14" key="2">
    <citation type="submission" date="2018-11" db="EMBL/GenBank/DDBJ databases">
        <authorList>
            <consortium name="Pathogen Informatics"/>
        </authorList>
    </citation>
    <scope>NUCLEOTIDE SEQUENCE [LARGE SCALE GENOMIC DNA]</scope>
</reference>
<keyword evidence="3 11" id="KW-0812">Transmembrane</keyword>
<reference evidence="15" key="1">
    <citation type="submission" date="2016-06" db="UniProtKB">
        <authorList>
            <consortium name="WormBaseParasite"/>
        </authorList>
    </citation>
    <scope>IDENTIFICATION</scope>
</reference>
<evidence type="ECO:0000256" key="7">
    <source>
        <dbReference type="ARBA" id="ARBA00023157"/>
    </source>
</evidence>
<dbReference type="PROSITE" id="PS50262">
    <property type="entry name" value="G_PROTEIN_RECEP_F1_2"/>
    <property type="match status" value="1"/>
</dbReference>
<protein>
    <submittedName>
        <fullName evidence="15">G_PROTEIN_RECEP_F1_2 domain-containing protein</fullName>
    </submittedName>
</protein>
<keyword evidence="7" id="KW-1015">Disulfide bond</keyword>
<dbReference type="GO" id="GO:0001591">
    <property type="term" value="F:dopamine neurotransmitter receptor activity, coupled via Gi/Go"/>
    <property type="evidence" value="ECO:0007669"/>
    <property type="project" value="TreeGrafter"/>
</dbReference>
<feature type="transmembrane region" description="Helical" evidence="11">
    <location>
        <begin position="334"/>
        <end position="357"/>
    </location>
</feature>
<evidence type="ECO:0000313" key="14">
    <source>
        <dbReference type="Proteomes" id="UP000267606"/>
    </source>
</evidence>
<keyword evidence="2" id="KW-1003">Cell membrane</keyword>
<evidence type="ECO:0000256" key="2">
    <source>
        <dbReference type="ARBA" id="ARBA00022475"/>
    </source>
</evidence>
<organism evidence="15">
    <name type="scientific">Onchocerca flexuosa</name>
    <dbReference type="NCBI Taxonomy" id="387005"/>
    <lineage>
        <taxon>Eukaryota</taxon>
        <taxon>Metazoa</taxon>
        <taxon>Ecdysozoa</taxon>
        <taxon>Nematoda</taxon>
        <taxon>Chromadorea</taxon>
        <taxon>Rhabditida</taxon>
        <taxon>Spirurina</taxon>
        <taxon>Spiruromorpha</taxon>
        <taxon>Filarioidea</taxon>
        <taxon>Onchocercidae</taxon>
        <taxon>Onchocerca</taxon>
    </lineage>
</organism>
<dbReference type="Pfam" id="PF00001">
    <property type="entry name" value="7tm_1"/>
    <property type="match status" value="1"/>
</dbReference>
<evidence type="ECO:0000256" key="10">
    <source>
        <dbReference type="SAM" id="MobiDB-lite"/>
    </source>
</evidence>
<keyword evidence="6 11" id="KW-0472">Membrane</keyword>
<dbReference type="GO" id="GO:0004930">
    <property type="term" value="F:G protein-coupled receptor activity"/>
    <property type="evidence" value="ECO:0007669"/>
    <property type="project" value="UniProtKB-KW"/>
</dbReference>
<name>A0A183H0D1_9BILA</name>
<evidence type="ECO:0000256" key="4">
    <source>
        <dbReference type="ARBA" id="ARBA00022989"/>
    </source>
</evidence>
<dbReference type="GO" id="GO:0045202">
    <property type="term" value="C:synapse"/>
    <property type="evidence" value="ECO:0007669"/>
    <property type="project" value="GOC"/>
</dbReference>
<dbReference type="PRINTS" id="PR00237">
    <property type="entry name" value="GPCRRHODOPSN"/>
</dbReference>
<proteinExistence type="predicted"/>
<dbReference type="EMBL" id="UZAJ01000389">
    <property type="protein sequence ID" value="VDO27669.1"/>
    <property type="molecule type" value="Genomic_DNA"/>
</dbReference>
<keyword evidence="14" id="KW-1185">Reference proteome</keyword>
<feature type="domain" description="G-protein coupled receptors family 1 profile" evidence="12">
    <location>
        <begin position="334"/>
        <end position="390"/>
    </location>
</feature>
<evidence type="ECO:0000313" key="13">
    <source>
        <dbReference type="EMBL" id="VDO27669.1"/>
    </source>
</evidence>
<dbReference type="Gene3D" id="1.20.1070.10">
    <property type="entry name" value="Rhodopsin 7-helix transmembrane proteins"/>
    <property type="match status" value="1"/>
</dbReference>
<keyword evidence="5" id="KW-0297">G-protein coupled receptor</keyword>
<keyword evidence="4 11" id="KW-1133">Transmembrane helix</keyword>
<dbReference type="Proteomes" id="UP000267606">
    <property type="component" value="Unassembled WGS sequence"/>
</dbReference>
<gene>
    <name evidence="13" type="ORF">OFLC_LOCUS941</name>
</gene>
<dbReference type="WBParaSite" id="OFLC_0000094001-mRNA-1">
    <property type="protein sequence ID" value="OFLC_0000094001-mRNA-1"/>
    <property type="gene ID" value="OFLC_0000094001"/>
</dbReference>
<evidence type="ECO:0000313" key="15">
    <source>
        <dbReference type="WBParaSite" id="OFLC_0000094001-mRNA-1"/>
    </source>
</evidence>
<sequence length="395" mass="45616">MTSEIFSVKTAEIAKSELTVDSDMNELNLEKDKREKLKIFSDTFAMVSKITTLYSRKIDKENLKNGIGKVPKQYDGSGVYVNKSVNDDVKTIKIDDSDISDSEQNTSTARYKQAFFRFLQNDSKSKENSVIYVPQPEIYKFYELQNMNISGDESNMKDDRDQEQYLITNTNAEKYEVDIQQEKVKKHLKPNTDFVATKLLNDKSTSDENSTEIKQCDRQQWNSKTDGKTKWRGTEDIEKDSDDIDEAFGKTVKKYFILSNFRKKCKEKKLSIVDSSDSVKNSFMMDRTSKIFRTPLNRGNSFTGRHCSRTQRMEKRATKTLGIVSNFINENTGLTISGIFLACWVPFFSVYILSAICMQINIKSCQADFYAFFYTTWLGYINSCINPIIYTIFNI</sequence>
<evidence type="ECO:0000256" key="11">
    <source>
        <dbReference type="SAM" id="Phobius"/>
    </source>
</evidence>
<dbReference type="PANTHER" id="PTHR24248:SF125">
    <property type="entry name" value="DOPAMINE D2-LIKE RECEPTOR"/>
    <property type="match status" value="1"/>
</dbReference>
<evidence type="ECO:0000256" key="8">
    <source>
        <dbReference type="ARBA" id="ARBA00023170"/>
    </source>
</evidence>
<dbReference type="InterPro" id="IPR017452">
    <property type="entry name" value="GPCR_Rhodpsn_7TM"/>
</dbReference>
<accession>A0A183H0D1</accession>
<evidence type="ECO:0000256" key="6">
    <source>
        <dbReference type="ARBA" id="ARBA00023136"/>
    </source>
</evidence>
<evidence type="ECO:0000256" key="1">
    <source>
        <dbReference type="ARBA" id="ARBA00004651"/>
    </source>
</evidence>
<keyword evidence="9" id="KW-0807">Transducer</keyword>
<dbReference type="InterPro" id="IPR000276">
    <property type="entry name" value="GPCR_Rhodpsn"/>
</dbReference>
<dbReference type="PANTHER" id="PTHR24248">
    <property type="entry name" value="ADRENERGIC RECEPTOR-RELATED G-PROTEIN COUPLED RECEPTOR"/>
    <property type="match status" value="1"/>
</dbReference>